<accession>A0AAU9U710</accession>
<keyword evidence="2" id="KW-1185">Reference proteome</keyword>
<dbReference type="Proteomes" id="UP001153954">
    <property type="component" value="Unassembled WGS sequence"/>
</dbReference>
<proteinExistence type="predicted"/>
<protein>
    <submittedName>
        <fullName evidence="1">Uncharacterized protein</fullName>
    </submittedName>
</protein>
<evidence type="ECO:0000313" key="2">
    <source>
        <dbReference type="Proteomes" id="UP001153954"/>
    </source>
</evidence>
<dbReference type="AlphaFoldDB" id="A0AAU9U710"/>
<dbReference type="EMBL" id="CAKOGL010000014">
    <property type="protein sequence ID" value="CAH2094649.1"/>
    <property type="molecule type" value="Genomic_DNA"/>
</dbReference>
<gene>
    <name evidence="1" type="ORF">EEDITHA_LOCUS10194</name>
</gene>
<sequence length="109" mass="12980">METRRRLHLSTMMFDLLSTGTPQYLFGRLAWTKDHNRYLKRECTSVFMTPVDRTAAFREVPWVVQVLQSQTDDSDVTRRRVPRVGGMSLWTYAYWRMVLTDVCTPYAYF</sequence>
<name>A0AAU9U710_EUPED</name>
<comment type="caution">
    <text evidence="1">The sequence shown here is derived from an EMBL/GenBank/DDBJ whole genome shotgun (WGS) entry which is preliminary data.</text>
</comment>
<reference evidence="1" key="1">
    <citation type="submission" date="2022-03" db="EMBL/GenBank/DDBJ databases">
        <authorList>
            <person name="Tunstrom K."/>
        </authorList>
    </citation>
    <scope>NUCLEOTIDE SEQUENCE</scope>
</reference>
<organism evidence="1 2">
    <name type="scientific">Euphydryas editha</name>
    <name type="common">Edith's checkerspot</name>
    <dbReference type="NCBI Taxonomy" id="104508"/>
    <lineage>
        <taxon>Eukaryota</taxon>
        <taxon>Metazoa</taxon>
        <taxon>Ecdysozoa</taxon>
        <taxon>Arthropoda</taxon>
        <taxon>Hexapoda</taxon>
        <taxon>Insecta</taxon>
        <taxon>Pterygota</taxon>
        <taxon>Neoptera</taxon>
        <taxon>Endopterygota</taxon>
        <taxon>Lepidoptera</taxon>
        <taxon>Glossata</taxon>
        <taxon>Ditrysia</taxon>
        <taxon>Papilionoidea</taxon>
        <taxon>Nymphalidae</taxon>
        <taxon>Nymphalinae</taxon>
        <taxon>Euphydryas</taxon>
    </lineage>
</organism>
<evidence type="ECO:0000313" key="1">
    <source>
        <dbReference type="EMBL" id="CAH2094649.1"/>
    </source>
</evidence>